<reference evidence="1 2" key="1">
    <citation type="submission" date="2017-01" db="EMBL/GenBank/DDBJ databases">
        <title>The cable genome- insights into the physiology and evolution of filamentous bacteria capable of sulfide oxidation via long distance electron transfer.</title>
        <authorList>
            <person name="Schreiber L."/>
            <person name="Bjerg J.T."/>
            <person name="Boggild A."/>
            <person name="Van De Vossenberg J."/>
            <person name="Meysman F."/>
            <person name="Nielsen L.P."/>
            <person name="Schramm A."/>
            <person name="Kjeldsen K.U."/>
        </authorList>
    </citation>
    <scope>NUCLEOTIDE SEQUENCE [LARGE SCALE GENOMIC DNA]</scope>
    <source>
        <strain evidence="1">MCF</strain>
    </source>
</reference>
<comment type="caution">
    <text evidence="1">The sequence shown here is derived from an EMBL/GenBank/DDBJ whole genome shotgun (WGS) entry which is preliminary data.</text>
</comment>
<proteinExistence type="predicted"/>
<keyword evidence="2" id="KW-1185">Reference proteome</keyword>
<sequence>MRRAFSHILFFCYTELDTYLLDGVVMTKEELIQLIDKLENNFVMTAISLAFIHNPDIRHLANQWMDPGSTVKFGSRAIPPEEAKYDVHKMYESFFSDQSNNIDYMIIPMMSMLSLIHDAIRDNGFENHTPEFEFLRHIRNAMSHGNRFTFRNGEPRRTASFEGFTINSSMNGTNNVLHNYIHFGDLLRLINHVKINL</sequence>
<name>A0A3S3QKG3_9BACT</name>
<accession>A0A3S3QKG3</accession>
<evidence type="ECO:0000313" key="2">
    <source>
        <dbReference type="Proteomes" id="UP000287853"/>
    </source>
</evidence>
<dbReference type="Proteomes" id="UP000287853">
    <property type="component" value="Unassembled WGS sequence"/>
</dbReference>
<protein>
    <submittedName>
        <fullName evidence="1">Uncharacterized protein</fullName>
    </submittedName>
</protein>
<evidence type="ECO:0000313" key="1">
    <source>
        <dbReference type="EMBL" id="RWX46936.1"/>
    </source>
</evidence>
<gene>
    <name evidence="1" type="ORF">H206_00248</name>
</gene>
<dbReference type="EMBL" id="MTKO01000046">
    <property type="protein sequence ID" value="RWX46936.1"/>
    <property type="molecule type" value="Genomic_DNA"/>
</dbReference>
<organism evidence="1 2">
    <name type="scientific">Candidatus Electrothrix aarhusensis</name>
    <dbReference type="NCBI Taxonomy" id="1859131"/>
    <lineage>
        <taxon>Bacteria</taxon>
        <taxon>Pseudomonadati</taxon>
        <taxon>Thermodesulfobacteriota</taxon>
        <taxon>Desulfobulbia</taxon>
        <taxon>Desulfobulbales</taxon>
        <taxon>Desulfobulbaceae</taxon>
        <taxon>Candidatus Electrothrix</taxon>
    </lineage>
</organism>
<dbReference type="AlphaFoldDB" id="A0A3S3QKG3"/>